<protein>
    <submittedName>
        <fullName evidence="1">Uncharacterized protein</fullName>
    </submittedName>
</protein>
<sequence length="115" mass="13296">MSDLLKTANFLAEAHFDEAGVEAFCQAMREKLSQKRWVGRGGWHDSATCSLDSLEMLMIQHMEKVKKMSRLNAMGDEGIFRGYDMDDLVDVANLTMMVWRRLNELEPEKRREISP</sequence>
<dbReference type="AlphaFoldDB" id="A0A0F9S4E4"/>
<name>A0A0F9S4E4_9ZZZZ</name>
<dbReference type="EMBL" id="LAZR01000640">
    <property type="protein sequence ID" value="KKN61924.1"/>
    <property type="molecule type" value="Genomic_DNA"/>
</dbReference>
<proteinExistence type="predicted"/>
<comment type="caution">
    <text evidence="1">The sequence shown here is derived from an EMBL/GenBank/DDBJ whole genome shotgun (WGS) entry which is preliminary data.</text>
</comment>
<reference evidence="1" key="1">
    <citation type="journal article" date="2015" name="Nature">
        <title>Complex archaea that bridge the gap between prokaryotes and eukaryotes.</title>
        <authorList>
            <person name="Spang A."/>
            <person name="Saw J.H."/>
            <person name="Jorgensen S.L."/>
            <person name="Zaremba-Niedzwiedzka K."/>
            <person name="Martijn J."/>
            <person name="Lind A.E."/>
            <person name="van Eijk R."/>
            <person name="Schleper C."/>
            <person name="Guy L."/>
            <person name="Ettema T.J."/>
        </authorList>
    </citation>
    <scope>NUCLEOTIDE SEQUENCE</scope>
</reference>
<evidence type="ECO:0000313" key="1">
    <source>
        <dbReference type="EMBL" id="KKN61924.1"/>
    </source>
</evidence>
<accession>A0A0F9S4E4</accession>
<gene>
    <name evidence="1" type="ORF">LCGC14_0516930</name>
</gene>
<organism evidence="1">
    <name type="scientific">marine sediment metagenome</name>
    <dbReference type="NCBI Taxonomy" id="412755"/>
    <lineage>
        <taxon>unclassified sequences</taxon>
        <taxon>metagenomes</taxon>
        <taxon>ecological metagenomes</taxon>
    </lineage>
</organism>